<evidence type="ECO:0000313" key="3">
    <source>
        <dbReference type="Proteomes" id="UP000294902"/>
    </source>
</evidence>
<dbReference type="EMBL" id="SMAL01000003">
    <property type="protein sequence ID" value="TCT15423.1"/>
    <property type="molecule type" value="Genomic_DNA"/>
</dbReference>
<organism evidence="2 3">
    <name type="scientific">Natranaerovirga pectinivora</name>
    <dbReference type="NCBI Taxonomy" id="682400"/>
    <lineage>
        <taxon>Bacteria</taxon>
        <taxon>Bacillati</taxon>
        <taxon>Bacillota</taxon>
        <taxon>Clostridia</taxon>
        <taxon>Lachnospirales</taxon>
        <taxon>Natranaerovirgaceae</taxon>
        <taxon>Natranaerovirga</taxon>
    </lineage>
</organism>
<dbReference type="Pfam" id="PF12641">
    <property type="entry name" value="Flavodoxin_3"/>
    <property type="match status" value="1"/>
</dbReference>
<dbReference type="PROSITE" id="PS00201">
    <property type="entry name" value="FLAVODOXIN"/>
    <property type="match status" value="1"/>
</dbReference>
<dbReference type="Gene3D" id="3.40.50.360">
    <property type="match status" value="1"/>
</dbReference>
<dbReference type="GO" id="GO:0016651">
    <property type="term" value="F:oxidoreductase activity, acting on NAD(P)H"/>
    <property type="evidence" value="ECO:0007669"/>
    <property type="project" value="UniProtKB-ARBA"/>
</dbReference>
<evidence type="ECO:0000313" key="2">
    <source>
        <dbReference type="EMBL" id="TCT15423.1"/>
    </source>
</evidence>
<dbReference type="GO" id="GO:0010181">
    <property type="term" value="F:FMN binding"/>
    <property type="evidence" value="ECO:0007669"/>
    <property type="project" value="InterPro"/>
</dbReference>
<dbReference type="PANTHER" id="PTHR38030">
    <property type="entry name" value="PROTOPORPHYRINOGEN IX DEHYDROGENASE [MENAQUINONE]"/>
    <property type="match status" value="1"/>
</dbReference>
<name>A0A4R3MMA3_9FIRM</name>
<evidence type="ECO:0000259" key="1">
    <source>
        <dbReference type="Pfam" id="PF12641"/>
    </source>
</evidence>
<dbReference type="SUPFAM" id="SSF52218">
    <property type="entry name" value="Flavoproteins"/>
    <property type="match status" value="1"/>
</dbReference>
<dbReference type="RefSeq" id="WP_132251102.1">
    <property type="nucleotide sequence ID" value="NZ_SMAL01000003.1"/>
</dbReference>
<dbReference type="GO" id="GO:0009055">
    <property type="term" value="F:electron transfer activity"/>
    <property type="evidence" value="ECO:0007669"/>
    <property type="project" value="InterPro"/>
</dbReference>
<dbReference type="AlphaFoldDB" id="A0A4R3MMA3"/>
<dbReference type="OrthoDB" id="307208at2"/>
<dbReference type="InterPro" id="IPR008254">
    <property type="entry name" value="Flavodoxin/NO_synth"/>
</dbReference>
<feature type="domain" description="Flavodoxin-like" evidence="1">
    <location>
        <begin position="5"/>
        <end position="161"/>
    </location>
</feature>
<protein>
    <submittedName>
        <fullName evidence="2">Flavodoxin</fullName>
    </submittedName>
</protein>
<sequence>MSSVIIYSSATGNTKKVAYEILKTMPEDTKIYDLQEFQGDVIEENLILGYWVDRAKPNKEMLHFMETLSDKKVITFGTLGAYPDSEHGETTKKNVTEILEKHNTVLGNFLCQGKINPRITEMFKQASTDSPHQMTEERLKRHQEAALHPNEEDFEAARAFINGILEI</sequence>
<dbReference type="GO" id="GO:0006783">
    <property type="term" value="P:heme biosynthetic process"/>
    <property type="evidence" value="ECO:0007669"/>
    <property type="project" value="TreeGrafter"/>
</dbReference>
<dbReference type="Proteomes" id="UP000294902">
    <property type="component" value="Unassembled WGS sequence"/>
</dbReference>
<dbReference type="PANTHER" id="PTHR38030:SF2">
    <property type="entry name" value="PROTOPORPHYRINOGEN IX DEHYDROGENASE [QUINONE]"/>
    <property type="match status" value="1"/>
</dbReference>
<dbReference type="InterPro" id="IPR029039">
    <property type="entry name" value="Flavoprotein-like_sf"/>
</dbReference>
<keyword evidence="3" id="KW-1185">Reference proteome</keyword>
<dbReference type="InterPro" id="IPR001226">
    <property type="entry name" value="Flavodoxin_CS"/>
</dbReference>
<gene>
    <name evidence="2" type="ORF">EDC18_103128</name>
</gene>
<dbReference type="InterPro" id="IPR052200">
    <property type="entry name" value="Protoporphyrinogen_IX_DH"/>
</dbReference>
<dbReference type="GO" id="GO:0070819">
    <property type="term" value="F:menaquinone-dependent protoporphyrinogen oxidase activity"/>
    <property type="evidence" value="ECO:0007669"/>
    <property type="project" value="TreeGrafter"/>
</dbReference>
<comment type="caution">
    <text evidence="2">The sequence shown here is derived from an EMBL/GenBank/DDBJ whole genome shotgun (WGS) entry which is preliminary data.</text>
</comment>
<reference evidence="2 3" key="1">
    <citation type="submission" date="2019-03" db="EMBL/GenBank/DDBJ databases">
        <title>Genomic Encyclopedia of Type Strains, Phase IV (KMG-IV): sequencing the most valuable type-strain genomes for metagenomic binning, comparative biology and taxonomic classification.</title>
        <authorList>
            <person name="Goeker M."/>
        </authorList>
    </citation>
    <scope>NUCLEOTIDE SEQUENCE [LARGE SCALE GENOMIC DNA]</scope>
    <source>
        <strain evidence="2 3">DSM 24629</strain>
    </source>
</reference>
<accession>A0A4R3MMA3</accession>
<proteinExistence type="predicted"/>